<dbReference type="PROSITE" id="PS00027">
    <property type="entry name" value="HOMEOBOX_1"/>
    <property type="match status" value="1"/>
</dbReference>
<dbReference type="GO" id="GO:0000978">
    <property type="term" value="F:RNA polymerase II cis-regulatory region sequence-specific DNA binding"/>
    <property type="evidence" value="ECO:0007669"/>
    <property type="project" value="TreeGrafter"/>
</dbReference>
<dbReference type="GeneID" id="109112875"/>
<dbReference type="Pfam" id="PF00046">
    <property type="entry name" value="Homeodomain"/>
    <property type="match status" value="1"/>
</dbReference>
<keyword evidence="6" id="KW-0804">Transcription</keyword>
<keyword evidence="2" id="KW-0217">Developmental protein</keyword>
<dbReference type="InterPro" id="IPR046327">
    <property type="entry name" value="HXA1/B1/D1"/>
</dbReference>
<dbReference type="OrthoDB" id="6159439at2759"/>
<evidence type="ECO:0000256" key="7">
    <source>
        <dbReference type="ARBA" id="ARBA00023242"/>
    </source>
</evidence>
<feature type="compositionally biased region" description="Basic and acidic residues" evidence="10">
    <location>
        <begin position="192"/>
        <end position="205"/>
    </location>
</feature>
<dbReference type="FunFam" id="1.10.10.60:FF:000113">
    <property type="entry name" value="homeobox protein Hox-B1"/>
    <property type="match status" value="1"/>
</dbReference>
<feature type="domain" description="Homeobox" evidence="11">
    <location>
        <begin position="210"/>
        <end position="270"/>
    </location>
</feature>
<proteinExistence type="predicted"/>
<dbReference type="PROSITE" id="PS50071">
    <property type="entry name" value="HOMEOBOX_2"/>
    <property type="match status" value="1"/>
</dbReference>
<name>A0A9Q9ZM75_CYPCA</name>
<evidence type="ECO:0000256" key="9">
    <source>
        <dbReference type="RuleBase" id="RU000682"/>
    </source>
</evidence>
<dbReference type="Proteomes" id="UP001155660">
    <property type="component" value="Chromosome A23"/>
</dbReference>
<feature type="DNA-binding region" description="Homeobox" evidence="8">
    <location>
        <begin position="212"/>
        <end position="271"/>
    </location>
</feature>
<dbReference type="InterPro" id="IPR017970">
    <property type="entry name" value="Homeobox_CS"/>
</dbReference>
<keyword evidence="5 8" id="KW-0371">Homeobox</keyword>
<dbReference type="GO" id="GO:0000981">
    <property type="term" value="F:DNA-binding transcription factor activity, RNA polymerase II-specific"/>
    <property type="evidence" value="ECO:0007669"/>
    <property type="project" value="InterPro"/>
</dbReference>
<protein>
    <submittedName>
        <fullName evidence="12">Homeobox protein Hox-C1a</fullName>
    </submittedName>
</protein>
<dbReference type="CTD" id="58046"/>
<dbReference type="InterPro" id="IPR001356">
    <property type="entry name" value="HD"/>
</dbReference>
<feature type="region of interest" description="Disordered" evidence="10">
    <location>
        <begin position="188"/>
        <end position="219"/>
    </location>
</feature>
<feature type="region of interest" description="Disordered" evidence="10">
    <location>
        <begin position="286"/>
        <end position="306"/>
    </location>
</feature>
<sequence length="306" mass="34819">MNSYQGFRDTTSLFIKGYHATGVTRLHQDHGATDFLRREEGRVNNETDFLRYHFTNLSATATGACSKPCEDPGRANSTRPPFPHNQDFYRPGNPIRPQVPSFQSCREQGLSRTGFSPSSDTLRTFSGAHCELGPVNNTHLDVHTCDGPVLHPAVEDNNTRHKALNTLNETLQSGKTFNWMRVRRNHSRTAKIHLDPDLKTDHARDPDEDPSSGAPRTNFTTKELTELEKEFHFNKYLTRARRQEIANTLQLSETQVKIWFQNRRMKQKKMLREGLFPGLKLISGCDEDSKETDTCSSPDKRSFLAG</sequence>
<evidence type="ECO:0000256" key="5">
    <source>
        <dbReference type="ARBA" id="ARBA00023155"/>
    </source>
</evidence>
<evidence type="ECO:0000256" key="4">
    <source>
        <dbReference type="ARBA" id="ARBA00023125"/>
    </source>
</evidence>
<dbReference type="SMART" id="SM00389">
    <property type="entry name" value="HOX"/>
    <property type="match status" value="1"/>
</dbReference>
<keyword evidence="3" id="KW-0805">Transcription regulation</keyword>
<keyword evidence="7 8" id="KW-0539">Nucleus</keyword>
<dbReference type="AlphaFoldDB" id="A0A9Q9ZM75"/>
<dbReference type="KEGG" id="ccar:109112875"/>
<dbReference type="GO" id="GO:0005634">
    <property type="term" value="C:nucleus"/>
    <property type="evidence" value="ECO:0007669"/>
    <property type="project" value="UniProtKB-SubCell"/>
</dbReference>
<accession>A0A9Q9ZM75</accession>
<dbReference type="PANTHER" id="PTHR45946:SF5">
    <property type="entry name" value="HOMEOBOX PROTEIN HOX-B1"/>
    <property type="match status" value="1"/>
</dbReference>
<dbReference type="CDD" id="cd00086">
    <property type="entry name" value="homeodomain"/>
    <property type="match status" value="1"/>
</dbReference>
<evidence type="ECO:0000259" key="11">
    <source>
        <dbReference type="PROSITE" id="PS50071"/>
    </source>
</evidence>
<reference evidence="12" key="1">
    <citation type="submission" date="2025-08" db="UniProtKB">
        <authorList>
            <consortium name="RefSeq"/>
        </authorList>
    </citation>
    <scope>IDENTIFICATION</scope>
    <source>
        <tissue evidence="12">Muscle</tissue>
    </source>
</reference>
<evidence type="ECO:0000256" key="6">
    <source>
        <dbReference type="ARBA" id="ARBA00023163"/>
    </source>
</evidence>
<evidence type="ECO:0000256" key="10">
    <source>
        <dbReference type="SAM" id="MobiDB-lite"/>
    </source>
</evidence>
<evidence type="ECO:0000256" key="2">
    <source>
        <dbReference type="ARBA" id="ARBA00022473"/>
    </source>
</evidence>
<organism evidence="12">
    <name type="scientific">Cyprinus carpio</name>
    <name type="common">Common carp</name>
    <dbReference type="NCBI Taxonomy" id="7962"/>
    <lineage>
        <taxon>Eukaryota</taxon>
        <taxon>Metazoa</taxon>
        <taxon>Chordata</taxon>
        <taxon>Craniata</taxon>
        <taxon>Vertebrata</taxon>
        <taxon>Euteleostomi</taxon>
        <taxon>Actinopterygii</taxon>
        <taxon>Neopterygii</taxon>
        <taxon>Teleostei</taxon>
        <taxon>Ostariophysi</taxon>
        <taxon>Cypriniformes</taxon>
        <taxon>Cyprinidae</taxon>
        <taxon>Cyprininae</taxon>
        <taxon>Cyprinus</taxon>
    </lineage>
</organism>
<gene>
    <name evidence="12" type="primary">hoxc1a</name>
</gene>
<evidence type="ECO:0000313" key="12">
    <source>
        <dbReference type="RefSeq" id="XP_018981312.2"/>
    </source>
</evidence>
<evidence type="ECO:0000256" key="1">
    <source>
        <dbReference type="ARBA" id="ARBA00004123"/>
    </source>
</evidence>
<dbReference type="RefSeq" id="XP_018981312.2">
    <property type="nucleotide sequence ID" value="XM_019125767.2"/>
</dbReference>
<keyword evidence="4 8" id="KW-0238">DNA-binding</keyword>
<evidence type="ECO:0000256" key="8">
    <source>
        <dbReference type="PROSITE-ProRule" id="PRU00108"/>
    </source>
</evidence>
<evidence type="ECO:0000256" key="3">
    <source>
        <dbReference type="ARBA" id="ARBA00023015"/>
    </source>
</evidence>
<comment type="subcellular location">
    <subcellularLocation>
        <location evidence="1 8 9">Nucleus</location>
    </subcellularLocation>
</comment>
<dbReference type="PANTHER" id="PTHR45946">
    <property type="entry name" value="HOMEOBOX PROTEIN ROUGH-RELATED"/>
    <property type="match status" value="1"/>
</dbReference>